<accession>A0A645JLM0</accession>
<gene>
    <name evidence="3" type="primary">carA_65</name>
    <name evidence="3" type="ORF">SDC9_212077</name>
</gene>
<protein>
    <submittedName>
        <fullName evidence="3">Carbamoyl-phosphate synthase small chain</fullName>
        <ecNumber evidence="3">6.3.5.5</ecNumber>
    </submittedName>
</protein>
<organism evidence="3">
    <name type="scientific">bioreactor metagenome</name>
    <dbReference type="NCBI Taxonomy" id="1076179"/>
    <lineage>
        <taxon>unclassified sequences</taxon>
        <taxon>metagenomes</taxon>
        <taxon>ecological metagenomes</taxon>
    </lineage>
</organism>
<dbReference type="EC" id="6.3.5.5" evidence="3"/>
<dbReference type="AlphaFoldDB" id="A0A645JLM0"/>
<feature type="region of interest" description="Disordered" evidence="1">
    <location>
        <begin position="1"/>
        <end position="25"/>
    </location>
</feature>
<dbReference type="InterPro" id="IPR017926">
    <property type="entry name" value="GATASE"/>
</dbReference>
<name>A0A645JLM0_9ZZZZ</name>
<dbReference type="Pfam" id="PF00117">
    <property type="entry name" value="GATase"/>
    <property type="match status" value="1"/>
</dbReference>
<feature type="domain" description="Glutamine amidotransferase" evidence="2">
    <location>
        <begin position="4"/>
        <end position="56"/>
    </location>
</feature>
<evidence type="ECO:0000313" key="3">
    <source>
        <dbReference type="EMBL" id="MPN64306.1"/>
    </source>
</evidence>
<proteinExistence type="predicted"/>
<dbReference type="SUPFAM" id="SSF52317">
    <property type="entry name" value="Class I glutamine amidotransferase-like"/>
    <property type="match status" value="1"/>
</dbReference>
<reference evidence="3" key="1">
    <citation type="submission" date="2019-08" db="EMBL/GenBank/DDBJ databases">
        <authorList>
            <person name="Kucharzyk K."/>
            <person name="Murdoch R.W."/>
            <person name="Higgins S."/>
            <person name="Loffler F."/>
        </authorList>
    </citation>
    <scope>NUCLEOTIDE SEQUENCE</scope>
</reference>
<sequence length="68" mass="7228">MVAASLPEGAHPSFENANDGTNEGVEYDSIDAFTVQFHPEARGGPLDTAFLFDQFVSRMEASAHAAGK</sequence>
<dbReference type="EMBL" id="VSSQ01144987">
    <property type="protein sequence ID" value="MPN64306.1"/>
    <property type="molecule type" value="Genomic_DNA"/>
</dbReference>
<dbReference type="Gene3D" id="3.40.50.880">
    <property type="match status" value="1"/>
</dbReference>
<evidence type="ECO:0000256" key="1">
    <source>
        <dbReference type="SAM" id="MobiDB-lite"/>
    </source>
</evidence>
<dbReference type="PROSITE" id="PS51273">
    <property type="entry name" value="GATASE_TYPE_1"/>
    <property type="match status" value="1"/>
</dbReference>
<dbReference type="GO" id="GO:0004088">
    <property type="term" value="F:carbamoyl-phosphate synthase (glutamine-hydrolyzing) activity"/>
    <property type="evidence" value="ECO:0007669"/>
    <property type="project" value="UniProtKB-EC"/>
</dbReference>
<keyword evidence="3" id="KW-0436">Ligase</keyword>
<comment type="caution">
    <text evidence="3">The sequence shown here is derived from an EMBL/GenBank/DDBJ whole genome shotgun (WGS) entry which is preliminary data.</text>
</comment>
<dbReference type="InterPro" id="IPR029062">
    <property type="entry name" value="Class_I_gatase-like"/>
</dbReference>
<evidence type="ECO:0000259" key="2">
    <source>
        <dbReference type="Pfam" id="PF00117"/>
    </source>
</evidence>